<geneLocation type="plasmid" evidence="1 2">
    <name>unnamed1</name>
</geneLocation>
<organism evidence="1 2">
    <name type="scientific">Streptomyces virginiae</name>
    <name type="common">Streptomyces cinnamonensis</name>
    <dbReference type="NCBI Taxonomy" id="1961"/>
    <lineage>
        <taxon>Bacteria</taxon>
        <taxon>Bacillati</taxon>
        <taxon>Actinomycetota</taxon>
        <taxon>Actinomycetes</taxon>
        <taxon>Kitasatosporales</taxon>
        <taxon>Streptomycetaceae</taxon>
        <taxon>Streptomyces</taxon>
    </lineage>
</organism>
<proteinExistence type="predicted"/>
<dbReference type="Proteomes" id="UP001432039">
    <property type="component" value="Plasmid unnamed1"/>
</dbReference>
<dbReference type="EMBL" id="CP108091">
    <property type="protein sequence ID" value="WUQ18243.1"/>
    <property type="molecule type" value="Genomic_DNA"/>
</dbReference>
<evidence type="ECO:0000313" key="2">
    <source>
        <dbReference type="Proteomes" id="UP001432039"/>
    </source>
</evidence>
<sequence length="278" mass="30477">MATEHLLKAYLSSLHPALMVDANDLSSLLHATDHGTRAVGVPVTRIKTLGVVAAYKRCKALLPKELTVNEQVFAADLANARNGVAHIGLHDAGEARQAVTVCFRVVGPLLKVLQAEAKDFWGPYEALYEHLLEERADKIQLGLTIKLTKAASDFESRYGSLTGAERRLVFGAITMGSPSFGQENSERYDCPACDQSGWLTGRLNVEWANEHGEIDGEGSDDPVLVLHPGSFSCLVCGLLLEEEELDQANLPLEVVTERDPHPYMEPDVDLLYEQLSDR</sequence>
<evidence type="ECO:0000313" key="1">
    <source>
        <dbReference type="EMBL" id="WUQ18243.1"/>
    </source>
</evidence>
<gene>
    <name evidence="1" type="ORF">OG517_43255</name>
</gene>
<protein>
    <submittedName>
        <fullName evidence="1">Uncharacterized protein</fullName>
    </submittedName>
</protein>
<keyword evidence="1" id="KW-0614">Plasmid</keyword>
<accession>A0ABZ1TQU0</accession>
<name>A0ABZ1TQU0_STRVG</name>
<keyword evidence="2" id="KW-1185">Reference proteome</keyword>
<reference evidence="1" key="1">
    <citation type="submission" date="2022-10" db="EMBL/GenBank/DDBJ databases">
        <title>The complete genomes of actinobacterial strains from the NBC collection.</title>
        <authorList>
            <person name="Joergensen T.S."/>
            <person name="Alvarez Arevalo M."/>
            <person name="Sterndorff E.B."/>
            <person name="Faurdal D."/>
            <person name="Vuksanovic O."/>
            <person name="Mourched A.-S."/>
            <person name="Charusanti P."/>
            <person name="Shaw S."/>
            <person name="Blin K."/>
            <person name="Weber T."/>
        </authorList>
    </citation>
    <scope>NUCLEOTIDE SEQUENCE</scope>
    <source>
        <strain evidence="1">NBC_00248</strain>
        <plasmid evidence="1">unnamed1</plasmid>
    </source>
</reference>
<dbReference type="RefSeq" id="WP_328966188.1">
    <property type="nucleotide sequence ID" value="NZ_CP108091.1"/>
</dbReference>